<dbReference type="Proteomes" id="UP000018888">
    <property type="component" value="Unassembled WGS sequence"/>
</dbReference>
<dbReference type="AlphaFoldDB" id="A0A2P4QCD1"/>
<proteinExistence type="predicted"/>
<reference evidence="1 2" key="1">
    <citation type="journal article" date="2013" name="Proc. Natl. Acad. Sci. U.S.A.">
        <title>Genome of an arbuscular mycorrhizal fungus provides insight into the oldest plant symbiosis.</title>
        <authorList>
            <person name="Tisserant E."/>
            <person name="Malbreil M."/>
            <person name="Kuo A."/>
            <person name="Kohler A."/>
            <person name="Symeonidi A."/>
            <person name="Balestrini R."/>
            <person name="Charron P."/>
            <person name="Duensing N."/>
            <person name="Frei Dit Frey N."/>
            <person name="Gianinazzi-Pearson V."/>
            <person name="Gilbert L.B."/>
            <person name="Handa Y."/>
            <person name="Herr J.R."/>
            <person name="Hijri M."/>
            <person name="Koul R."/>
            <person name="Kawaguchi M."/>
            <person name="Krajinski F."/>
            <person name="Lammers P.J."/>
            <person name="Masclaux F.G."/>
            <person name="Murat C."/>
            <person name="Morin E."/>
            <person name="Ndikumana S."/>
            <person name="Pagni M."/>
            <person name="Petitpierre D."/>
            <person name="Requena N."/>
            <person name="Rosikiewicz P."/>
            <person name="Riley R."/>
            <person name="Saito K."/>
            <person name="San Clemente H."/>
            <person name="Shapiro H."/>
            <person name="van Tuinen D."/>
            <person name="Becard G."/>
            <person name="Bonfante P."/>
            <person name="Paszkowski U."/>
            <person name="Shachar-Hill Y.Y."/>
            <person name="Tuskan G.A."/>
            <person name="Young P.W."/>
            <person name="Sanders I.R."/>
            <person name="Henrissat B."/>
            <person name="Rensing S.A."/>
            <person name="Grigoriev I.V."/>
            <person name="Corradi N."/>
            <person name="Roux C."/>
            <person name="Martin F."/>
        </authorList>
    </citation>
    <scope>NUCLEOTIDE SEQUENCE [LARGE SCALE GENOMIC DNA]</scope>
    <source>
        <strain evidence="1 2">DAOM 197198</strain>
    </source>
</reference>
<accession>A0A2P4QCD1</accession>
<keyword evidence="2" id="KW-1185">Reference proteome</keyword>
<gene>
    <name evidence="1" type="ORF">GLOIN_2v1838806</name>
</gene>
<evidence type="ECO:0000313" key="2">
    <source>
        <dbReference type="Proteomes" id="UP000018888"/>
    </source>
</evidence>
<protein>
    <submittedName>
        <fullName evidence="1">Uncharacterized protein</fullName>
    </submittedName>
</protein>
<organism evidence="1 2">
    <name type="scientific">Rhizophagus irregularis (strain DAOM 181602 / DAOM 197198 / MUCL 43194)</name>
    <name type="common">Arbuscular mycorrhizal fungus</name>
    <name type="synonym">Glomus intraradices</name>
    <dbReference type="NCBI Taxonomy" id="747089"/>
    <lineage>
        <taxon>Eukaryota</taxon>
        <taxon>Fungi</taxon>
        <taxon>Fungi incertae sedis</taxon>
        <taxon>Mucoromycota</taxon>
        <taxon>Glomeromycotina</taxon>
        <taxon>Glomeromycetes</taxon>
        <taxon>Glomerales</taxon>
        <taxon>Glomeraceae</taxon>
        <taxon>Rhizophagus</taxon>
    </lineage>
</organism>
<dbReference type="EMBL" id="AUPC02000062">
    <property type="protein sequence ID" value="POG75298.1"/>
    <property type="molecule type" value="Genomic_DNA"/>
</dbReference>
<evidence type="ECO:0000313" key="1">
    <source>
        <dbReference type="EMBL" id="POG75298.1"/>
    </source>
</evidence>
<sequence length="131" mass="15016">MQNTKKLSEEFREKISEVEKAAFWFSERGSLDFSEKSASGFLILEKSGYAAAQNRGISSDVTSQEIGSNLEKQNPRYLSFEKRCYKVKSFFNGFPLFVWKLTSLWALDSQDFLFRNSCEKSSITVTSSFTL</sequence>
<dbReference type="VEuPathDB" id="FungiDB:RhiirFUN_026536"/>
<name>A0A2P4QCD1_RHIID</name>
<reference evidence="1 2" key="2">
    <citation type="journal article" date="2018" name="New Phytol.">
        <title>High intraspecific genome diversity in the model arbuscular mycorrhizal symbiont Rhizophagus irregularis.</title>
        <authorList>
            <person name="Chen E.C.H."/>
            <person name="Morin E."/>
            <person name="Beaudet D."/>
            <person name="Noel J."/>
            <person name="Yildirir G."/>
            <person name="Ndikumana S."/>
            <person name="Charron P."/>
            <person name="St-Onge C."/>
            <person name="Giorgi J."/>
            <person name="Kruger M."/>
            <person name="Marton T."/>
            <person name="Ropars J."/>
            <person name="Grigoriev I.V."/>
            <person name="Hainaut M."/>
            <person name="Henrissat B."/>
            <person name="Roux C."/>
            <person name="Martin F."/>
            <person name="Corradi N."/>
        </authorList>
    </citation>
    <scope>NUCLEOTIDE SEQUENCE [LARGE SCALE GENOMIC DNA]</scope>
    <source>
        <strain evidence="1 2">DAOM 197198</strain>
    </source>
</reference>
<comment type="caution">
    <text evidence="1">The sequence shown here is derived from an EMBL/GenBank/DDBJ whole genome shotgun (WGS) entry which is preliminary data.</text>
</comment>